<keyword evidence="5" id="KW-1185">Reference proteome</keyword>
<name>A0AAE3VKF4_9BACT</name>
<dbReference type="RefSeq" id="WP_307265002.1">
    <property type="nucleotide sequence ID" value="NZ_JAUSVL010000001.1"/>
</dbReference>
<sequence>MNKSIVARLRRSMLILAVACSAAWADVRLPGFFSDHMVFQREMAIPIWGWADAGEAVAVSLGDAKGEATAAADGKWQLRLPELPAGGPYALVVSGKNSITLNDVMVGEVWLCSGQSNMEWVVQNSNDFENEKLAAAENGHIRHVKIGKATAGFPEEDVKAEWRVCSPDTVGGFTAAGYFFARELKDALPGIAIGLINSSWGGTRIEPWTPPVGFASVPALKDINDKLVLKDPTSEPYKEALNKYLAELQAWTDEARGSLQNQSALKPAPAYPEALRPYHLSASPQQQPATLYNAMISPLVPYAFRGALWYQGESNLGDGMMYYEKKKALVQGWREIWQQGDFPFYFVQLAPYNYGDPKKGSDVMGRIWEAQAACENIPGVGMAVINDIGNPTDIHPRNKQDVGKRLALIAKAKTYGMPDVVYSGPTFDRMALEDNAIRVFFKNADGLSTRDGQVPNCFEIAGPENDFTVANAVIDGQSVVLSHPEVKAPCAMRFSWHKYSVPNLVNAAGLPAGAFRAGDVPKVDYLAIKVAEVKDYQLIYDLDIGKGGSKIVYDVDESKAFTGKFDRVAYFLELQKAEEGVRYAYASMDAFTDDITLIGVPTPENKANFTLKVNNLTVISNVDGIVNGEMLQDSGCIEFYPNNYGPPNASNIPNASNDVWDFGDQASADVPIGHGAMQVHNYAAKQTIFAYNCMRSGTSADLGIGNSSPKAGVENTKRTRDWTFHNNAGEYRVKRLRVLVRPVK</sequence>
<accession>A0AAE3VKF4</accession>
<dbReference type="GO" id="GO:0005975">
    <property type="term" value="P:carbohydrate metabolic process"/>
    <property type="evidence" value="ECO:0007669"/>
    <property type="project" value="TreeGrafter"/>
</dbReference>
<evidence type="ECO:0000313" key="4">
    <source>
        <dbReference type="EMBL" id="MDQ0291754.1"/>
    </source>
</evidence>
<feature type="signal peptide" evidence="2">
    <location>
        <begin position="1"/>
        <end position="25"/>
    </location>
</feature>
<evidence type="ECO:0000313" key="5">
    <source>
        <dbReference type="Proteomes" id="UP001238163"/>
    </source>
</evidence>
<keyword evidence="2" id="KW-0732">Signal</keyword>
<reference evidence="4" key="1">
    <citation type="submission" date="2023-07" db="EMBL/GenBank/DDBJ databases">
        <title>Genomic Encyclopedia of Type Strains, Phase IV (KMG-IV): sequencing the most valuable type-strain genomes for metagenomic binning, comparative biology and taxonomic classification.</title>
        <authorList>
            <person name="Goeker M."/>
        </authorList>
    </citation>
    <scope>NUCLEOTIDE SEQUENCE</scope>
    <source>
        <strain evidence="4">DSM 24202</strain>
    </source>
</reference>
<gene>
    <name evidence="4" type="ORF">J3R75_003861</name>
</gene>
<feature type="chain" id="PRO_5042232511" evidence="2">
    <location>
        <begin position="26"/>
        <end position="744"/>
    </location>
</feature>
<dbReference type="EMBL" id="JAUSVL010000001">
    <property type="protein sequence ID" value="MDQ0291754.1"/>
    <property type="molecule type" value="Genomic_DNA"/>
</dbReference>
<dbReference type="InterPro" id="IPR005181">
    <property type="entry name" value="SASA"/>
</dbReference>
<dbReference type="Gene3D" id="3.40.50.1110">
    <property type="entry name" value="SGNH hydrolase"/>
    <property type="match status" value="1"/>
</dbReference>
<dbReference type="EC" id="3.1.1.53" evidence="4"/>
<protein>
    <submittedName>
        <fullName evidence="4">Sialate O-acetylesterase</fullName>
        <ecNumber evidence="4">3.1.1.53</ecNumber>
    </submittedName>
</protein>
<dbReference type="GO" id="GO:0001681">
    <property type="term" value="F:sialate O-acetylesterase activity"/>
    <property type="evidence" value="ECO:0007669"/>
    <property type="project" value="UniProtKB-EC"/>
</dbReference>
<evidence type="ECO:0000256" key="1">
    <source>
        <dbReference type="ARBA" id="ARBA00022801"/>
    </source>
</evidence>
<dbReference type="Pfam" id="PF03629">
    <property type="entry name" value="SASA"/>
    <property type="match status" value="2"/>
</dbReference>
<comment type="caution">
    <text evidence="4">The sequence shown here is derived from an EMBL/GenBank/DDBJ whole genome shotgun (WGS) entry which is preliminary data.</text>
</comment>
<feature type="domain" description="Sialate O-acetylesterase" evidence="3">
    <location>
        <begin position="290"/>
        <end position="389"/>
    </location>
</feature>
<evidence type="ECO:0000256" key="2">
    <source>
        <dbReference type="SAM" id="SignalP"/>
    </source>
</evidence>
<evidence type="ECO:0000259" key="3">
    <source>
        <dbReference type="Pfam" id="PF03629"/>
    </source>
</evidence>
<dbReference type="PANTHER" id="PTHR22901:SF0">
    <property type="entry name" value="SIALATE O-ACETYLESTERASE"/>
    <property type="match status" value="1"/>
</dbReference>
<dbReference type="AlphaFoldDB" id="A0AAE3VKF4"/>
<dbReference type="SUPFAM" id="SSF52266">
    <property type="entry name" value="SGNH hydrolase"/>
    <property type="match status" value="1"/>
</dbReference>
<dbReference type="InterPro" id="IPR036514">
    <property type="entry name" value="SGNH_hydro_sf"/>
</dbReference>
<feature type="domain" description="Sialate O-acetylesterase" evidence="3">
    <location>
        <begin position="108"/>
        <end position="211"/>
    </location>
</feature>
<organism evidence="4 5">
    <name type="scientific">Oligosphaera ethanolica</name>
    <dbReference type="NCBI Taxonomy" id="760260"/>
    <lineage>
        <taxon>Bacteria</taxon>
        <taxon>Pseudomonadati</taxon>
        <taxon>Lentisphaerota</taxon>
        <taxon>Oligosphaeria</taxon>
        <taxon>Oligosphaerales</taxon>
        <taxon>Oligosphaeraceae</taxon>
        <taxon>Oligosphaera</taxon>
    </lineage>
</organism>
<dbReference type="PANTHER" id="PTHR22901">
    <property type="entry name" value="SIALATE O-ACETYLESTERASE"/>
    <property type="match status" value="1"/>
</dbReference>
<dbReference type="Proteomes" id="UP001238163">
    <property type="component" value="Unassembled WGS sequence"/>
</dbReference>
<proteinExistence type="predicted"/>
<keyword evidence="1 4" id="KW-0378">Hydrolase</keyword>
<dbReference type="InterPro" id="IPR039329">
    <property type="entry name" value="SIAE"/>
</dbReference>